<gene>
    <name evidence="1" type="ORF">G9H71_01965</name>
</gene>
<protein>
    <recommendedName>
        <fullName evidence="3">Polyketide cyclase/dehydrase/lipid transport protein</fullName>
    </recommendedName>
</protein>
<name>A0ABX0GQ07_9ACTN</name>
<keyword evidence="2" id="KW-1185">Reference proteome</keyword>
<dbReference type="EMBL" id="JAANNP010000001">
    <property type="protein sequence ID" value="NHC12548.1"/>
    <property type="molecule type" value="Genomic_DNA"/>
</dbReference>
<dbReference type="Proteomes" id="UP000800981">
    <property type="component" value="Unassembled WGS sequence"/>
</dbReference>
<sequence length="148" mass="15227">MHEAAAATEGPLEDAGLVAEVIRPAAILPAGAARGVLVEIAGRSVARGGLWHCEPTLWSRYDRPWNTATDPGPARLVGTLQVAHGTPSRFETTVYRVSVTVHGTELGWSVSSLCDETLGFGGTDLASCPRAALVAARRVPGGAGTTGA</sequence>
<evidence type="ECO:0000313" key="2">
    <source>
        <dbReference type="Proteomes" id="UP000800981"/>
    </source>
</evidence>
<evidence type="ECO:0008006" key="3">
    <source>
        <dbReference type="Google" id="ProtNLM"/>
    </source>
</evidence>
<evidence type="ECO:0000313" key="1">
    <source>
        <dbReference type="EMBL" id="NHC12548.1"/>
    </source>
</evidence>
<accession>A0ABX0GQ07</accession>
<reference evidence="1 2" key="1">
    <citation type="submission" date="2020-03" db="EMBL/GenBank/DDBJ databases">
        <title>Two novel Motilibacter sp.</title>
        <authorList>
            <person name="Liu S."/>
        </authorList>
    </citation>
    <scope>NUCLEOTIDE SEQUENCE [LARGE SCALE GENOMIC DNA]</scope>
    <source>
        <strain evidence="1 2">E257</strain>
    </source>
</reference>
<dbReference type="RefSeq" id="WP_166276990.1">
    <property type="nucleotide sequence ID" value="NZ_JAANNP010000001.1"/>
</dbReference>
<proteinExistence type="predicted"/>
<comment type="caution">
    <text evidence="1">The sequence shown here is derived from an EMBL/GenBank/DDBJ whole genome shotgun (WGS) entry which is preliminary data.</text>
</comment>
<organism evidence="1 2">
    <name type="scientific">Motilibacter deserti</name>
    <dbReference type="NCBI Taxonomy" id="2714956"/>
    <lineage>
        <taxon>Bacteria</taxon>
        <taxon>Bacillati</taxon>
        <taxon>Actinomycetota</taxon>
        <taxon>Actinomycetes</taxon>
        <taxon>Motilibacterales</taxon>
        <taxon>Motilibacteraceae</taxon>
        <taxon>Motilibacter</taxon>
    </lineage>
</organism>